<evidence type="ECO:0000313" key="2">
    <source>
        <dbReference type="EMBL" id="VDM65120.1"/>
    </source>
</evidence>
<protein>
    <submittedName>
        <fullName evidence="2">Uncharacterized protein</fullName>
    </submittedName>
</protein>
<gene>
    <name evidence="2" type="ORF">SVUK_LOCUS118</name>
</gene>
<dbReference type="EMBL" id="UYYB01000159">
    <property type="protein sequence ID" value="VDM65120.1"/>
    <property type="molecule type" value="Genomic_DNA"/>
</dbReference>
<dbReference type="AlphaFoldDB" id="A0A3P7HYF5"/>
<sequence length="82" mass="9612">MFMSLLNDVIEDYEKDDTSRNGIEDVTHVFSPTEQRIIFQISEDTLAVMAILWFMFNVVIMCKLLYLTSVVLLEIEMDEDNE</sequence>
<feature type="transmembrane region" description="Helical" evidence="1">
    <location>
        <begin position="46"/>
        <end position="67"/>
    </location>
</feature>
<evidence type="ECO:0000313" key="3">
    <source>
        <dbReference type="Proteomes" id="UP000270094"/>
    </source>
</evidence>
<keyword evidence="3" id="KW-1185">Reference proteome</keyword>
<dbReference type="Proteomes" id="UP000270094">
    <property type="component" value="Unassembled WGS sequence"/>
</dbReference>
<evidence type="ECO:0000256" key="1">
    <source>
        <dbReference type="SAM" id="Phobius"/>
    </source>
</evidence>
<organism evidence="2 3">
    <name type="scientific">Strongylus vulgaris</name>
    <name type="common">Blood worm</name>
    <dbReference type="NCBI Taxonomy" id="40348"/>
    <lineage>
        <taxon>Eukaryota</taxon>
        <taxon>Metazoa</taxon>
        <taxon>Ecdysozoa</taxon>
        <taxon>Nematoda</taxon>
        <taxon>Chromadorea</taxon>
        <taxon>Rhabditida</taxon>
        <taxon>Rhabditina</taxon>
        <taxon>Rhabditomorpha</taxon>
        <taxon>Strongyloidea</taxon>
        <taxon>Strongylidae</taxon>
        <taxon>Strongylus</taxon>
    </lineage>
</organism>
<proteinExistence type="predicted"/>
<name>A0A3P7HYF5_STRVU</name>
<reference evidence="2 3" key="1">
    <citation type="submission" date="2018-11" db="EMBL/GenBank/DDBJ databases">
        <authorList>
            <consortium name="Pathogen Informatics"/>
        </authorList>
    </citation>
    <scope>NUCLEOTIDE SEQUENCE [LARGE SCALE GENOMIC DNA]</scope>
</reference>
<accession>A0A3P7HYF5</accession>
<keyword evidence="1" id="KW-0812">Transmembrane</keyword>
<keyword evidence="1" id="KW-0472">Membrane</keyword>
<keyword evidence="1" id="KW-1133">Transmembrane helix</keyword>